<evidence type="ECO:0000313" key="4">
    <source>
        <dbReference type="Proteomes" id="UP000694397"/>
    </source>
</evidence>
<dbReference type="RefSeq" id="XP_018583014.1">
    <property type="nucleotide sequence ID" value="XM_018727498.2"/>
</dbReference>
<feature type="domain" description="C2" evidence="2">
    <location>
        <begin position="337"/>
        <end position="464"/>
    </location>
</feature>
<protein>
    <submittedName>
        <fullName evidence="3">Tandem C2 domains, nuclear</fullName>
    </submittedName>
</protein>
<feature type="region of interest" description="Disordered" evidence="1">
    <location>
        <begin position="168"/>
        <end position="210"/>
    </location>
</feature>
<dbReference type="AlphaFoldDB" id="A0A8C9RC49"/>
<dbReference type="CTD" id="123036"/>
<reference evidence="3" key="3">
    <citation type="submission" date="2025-09" db="UniProtKB">
        <authorList>
            <consortium name="Ensembl"/>
        </authorList>
    </citation>
    <scope>IDENTIFICATION</scope>
</reference>
<sequence>MLTYTMALECFKNCCKIFLHKDKGVEDQMIKVTPAPTKTVITRQAPDGQKKVPGVSEDYLISKLPPDGREVPFVVPLFRPSYVQPSGSLYSAYQKGLQGSARGAYADRKAELSGTGHVVFNPSSNLYHSSVVDLVSPGSARRPMPGSKTAALHGSVWDLRNRKDFSSSALDLPHPQSHMQRYDSVSSVQSSTSSMRDSLGSSRSLESITLSGDERETGKLNIRLSYQEAREQVWITLVQCKDLNISTDCGEQQKVGIKGVITVPKPVQFKSSIKEGSSDVEFMETFVFALPLQQLRTAGLAFRLQTHVPRKRTLGECALSLRQLGPQETQHWLEVRPPSKAPVCHAELHLGTCFQAVSGRIQFQVLGAQNISTSSAPFSQSIFVKVEMHALGRLVTRKKTRVMRSSGGQVRWAETFLFPLAAHEQGLYFLVKLYSRSSVRRKHFLGQVHLGFESPSADAVEQWRDTITHPEKLVIWWQKVSGS</sequence>
<dbReference type="Pfam" id="PF00168">
    <property type="entry name" value="C2"/>
    <property type="match status" value="2"/>
</dbReference>
<evidence type="ECO:0000259" key="2">
    <source>
        <dbReference type="PROSITE" id="PS50004"/>
    </source>
</evidence>
<proteinExistence type="predicted"/>
<name>A0A8C9RC49_SCLFO</name>
<dbReference type="Proteomes" id="UP000694397">
    <property type="component" value="Chromosome 15"/>
</dbReference>
<accession>A0A8C9RC49</accession>
<evidence type="ECO:0000256" key="1">
    <source>
        <dbReference type="SAM" id="MobiDB-lite"/>
    </source>
</evidence>
<dbReference type="PROSITE" id="PS50004">
    <property type="entry name" value="C2"/>
    <property type="match status" value="2"/>
</dbReference>
<dbReference type="PANTHER" id="PTHR46887:SF1">
    <property type="entry name" value="TANDEM C2 DOMAINS NUCLEAR PROTEIN"/>
    <property type="match status" value="1"/>
</dbReference>
<dbReference type="OrthoDB" id="9936710at2759"/>
<dbReference type="Gene3D" id="2.60.40.150">
    <property type="entry name" value="C2 domain"/>
    <property type="match status" value="2"/>
</dbReference>
<dbReference type="Ensembl" id="ENSSFOT00015011607.2">
    <property type="protein sequence ID" value="ENSSFOP00015011457.1"/>
    <property type="gene ID" value="ENSSFOG00015007414.2"/>
</dbReference>
<dbReference type="SUPFAM" id="SSF49562">
    <property type="entry name" value="C2 domain (Calcium/lipid-binding domain, CaLB)"/>
    <property type="match status" value="2"/>
</dbReference>
<reference evidence="3" key="2">
    <citation type="submission" date="2025-08" db="UniProtKB">
        <authorList>
            <consortium name="Ensembl"/>
        </authorList>
    </citation>
    <scope>IDENTIFICATION</scope>
</reference>
<dbReference type="InterPro" id="IPR030542">
    <property type="entry name" value="Tac2-N"/>
</dbReference>
<dbReference type="GO" id="GO:0005634">
    <property type="term" value="C:nucleus"/>
    <property type="evidence" value="ECO:0007669"/>
    <property type="project" value="InterPro"/>
</dbReference>
<dbReference type="SMART" id="SM00239">
    <property type="entry name" value="C2"/>
    <property type="match status" value="2"/>
</dbReference>
<dbReference type="PANTHER" id="PTHR46887">
    <property type="entry name" value="TANDEM C2 DOMAINS NUCLEAR PROTEIN"/>
    <property type="match status" value="1"/>
</dbReference>
<feature type="domain" description="C2" evidence="2">
    <location>
        <begin position="216"/>
        <end position="333"/>
    </location>
</feature>
<keyword evidence="4" id="KW-1185">Reference proteome</keyword>
<dbReference type="KEGG" id="sfm:108919507"/>
<gene>
    <name evidence="3" type="primary">TC2N</name>
</gene>
<organism evidence="3 4">
    <name type="scientific">Scleropages formosus</name>
    <name type="common">Asian bonytongue</name>
    <name type="synonym">Osteoglossum formosum</name>
    <dbReference type="NCBI Taxonomy" id="113540"/>
    <lineage>
        <taxon>Eukaryota</taxon>
        <taxon>Metazoa</taxon>
        <taxon>Chordata</taxon>
        <taxon>Craniata</taxon>
        <taxon>Vertebrata</taxon>
        <taxon>Euteleostomi</taxon>
        <taxon>Actinopterygii</taxon>
        <taxon>Neopterygii</taxon>
        <taxon>Teleostei</taxon>
        <taxon>Osteoglossocephala</taxon>
        <taxon>Osteoglossomorpha</taxon>
        <taxon>Osteoglossiformes</taxon>
        <taxon>Osteoglossidae</taxon>
        <taxon>Scleropages</taxon>
    </lineage>
</organism>
<feature type="compositionally biased region" description="Low complexity" evidence="1">
    <location>
        <begin position="184"/>
        <end position="204"/>
    </location>
</feature>
<dbReference type="InterPro" id="IPR035892">
    <property type="entry name" value="C2_domain_sf"/>
</dbReference>
<evidence type="ECO:0000313" key="3">
    <source>
        <dbReference type="Ensembl" id="ENSSFOP00015011457.1"/>
    </source>
</evidence>
<dbReference type="GeneTree" id="ENSGT00390000009196"/>
<dbReference type="GeneID" id="108919507"/>
<reference evidence="3 4" key="1">
    <citation type="submission" date="2019-04" db="EMBL/GenBank/DDBJ databases">
        <authorList>
            <consortium name="Wellcome Sanger Institute Data Sharing"/>
        </authorList>
    </citation>
    <scope>NUCLEOTIDE SEQUENCE [LARGE SCALE GENOMIC DNA]</scope>
</reference>
<dbReference type="InterPro" id="IPR000008">
    <property type="entry name" value="C2_dom"/>
</dbReference>